<feature type="transmembrane region" description="Helical" evidence="1">
    <location>
        <begin position="50"/>
        <end position="71"/>
    </location>
</feature>
<accession>A0A944GS97</accession>
<reference evidence="2" key="1">
    <citation type="submission" date="2018-08" db="EMBL/GenBank/DDBJ databases">
        <authorList>
            <person name="Jin W."/>
            <person name="Wang H."/>
            <person name="Yang Y."/>
            <person name="Li M."/>
            <person name="Liu J."/>
        </authorList>
    </citation>
    <scope>NUCLEOTIDE SEQUENCE</scope>
    <source>
        <strain evidence="2">AESS21</strain>
    </source>
</reference>
<evidence type="ECO:0000313" key="2">
    <source>
        <dbReference type="EMBL" id="MBS8259180.1"/>
    </source>
</evidence>
<keyword evidence="1" id="KW-1133">Transmembrane helix</keyword>
<name>A0A944GS97_9HYPH</name>
<reference evidence="2" key="2">
    <citation type="journal article" date="2021" name="Microorganisms">
        <title>Bacterial Dimethylsulfoniopropionate Biosynthesis in the East China Sea.</title>
        <authorList>
            <person name="Liu J."/>
            <person name="Zhang Y."/>
            <person name="Liu J."/>
            <person name="Zhong H."/>
            <person name="Williams B.T."/>
            <person name="Zheng Y."/>
            <person name="Curson A.R.J."/>
            <person name="Sun C."/>
            <person name="Sun H."/>
            <person name="Song D."/>
            <person name="Wagner Mackenzie B."/>
            <person name="Bermejo Martinez A."/>
            <person name="Todd J.D."/>
            <person name="Zhang X.H."/>
        </authorList>
    </citation>
    <scope>NUCLEOTIDE SEQUENCE</scope>
    <source>
        <strain evidence="2">AESS21</strain>
    </source>
</reference>
<evidence type="ECO:0000256" key="1">
    <source>
        <dbReference type="SAM" id="Phobius"/>
    </source>
</evidence>
<dbReference type="AlphaFoldDB" id="A0A944GS97"/>
<keyword evidence="1" id="KW-0812">Transmembrane</keyword>
<keyword evidence="1" id="KW-0472">Membrane</keyword>
<proteinExistence type="predicted"/>
<dbReference type="Proteomes" id="UP000705379">
    <property type="component" value="Unassembled WGS sequence"/>
</dbReference>
<gene>
    <name evidence="2" type="ORF">DYI23_03015</name>
</gene>
<organism evidence="2 3">
    <name type="scientific">Roseibium polysiphoniae</name>
    <dbReference type="NCBI Taxonomy" id="2571221"/>
    <lineage>
        <taxon>Bacteria</taxon>
        <taxon>Pseudomonadati</taxon>
        <taxon>Pseudomonadota</taxon>
        <taxon>Alphaproteobacteria</taxon>
        <taxon>Hyphomicrobiales</taxon>
        <taxon>Stappiaceae</taxon>
        <taxon>Roseibium</taxon>
    </lineage>
</organism>
<sequence length="94" mass="10056">MLQAHNPPEIAEARQRLVKNTIVSNFSGSVSSALESGCLKAAQQLFKEMAMHLTSAGLLLLLTGATMTLFADFDPVPAHAQTPMVHMQAAANQH</sequence>
<dbReference type="EMBL" id="QTKU01000001">
    <property type="protein sequence ID" value="MBS8259180.1"/>
    <property type="molecule type" value="Genomic_DNA"/>
</dbReference>
<protein>
    <submittedName>
        <fullName evidence="2">Uncharacterized protein</fullName>
    </submittedName>
</protein>
<evidence type="ECO:0000313" key="3">
    <source>
        <dbReference type="Proteomes" id="UP000705379"/>
    </source>
</evidence>
<comment type="caution">
    <text evidence="2">The sequence shown here is derived from an EMBL/GenBank/DDBJ whole genome shotgun (WGS) entry which is preliminary data.</text>
</comment>